<dbReference type="SUPFAM" id="SSF47413">
    <property type="entry name" value="lambda repressor-like DNA-binding domains"/>
    <property type="match status" value="1"/>
</dbReference>
<proteinExistence type="predicted"/>
<gene>
    <name evidence="1" type="ORF">F1737_00100</name>
</gene>
<keyword evidence="2" id="KW-1185">Reference proteome</keyword>
<dbReference type="CDD" id="cd00093">
    <property type="entry name" value="HTH_XRE"/>
    <property type="match status" value="1"/>
</dbReference>
<evidence type="ECO:0000313" key="1">
    <source>
        <dbReference type="EMBL" id="WOF15187.1"/>
    </source>
</evidence>
<name>A0AA97F9S6_9EURY</name>
<dbReference type="GeneID" id="85228522"/>
<dbReference type="PANTHER" id="PTHR40730:SF3">
    <property type="entry name" value="HTH CRO_C1-TYPE DOMAIN-CONTAINING PROTEIN"/>
    <property type="match status" value="1"/>
</dbReference>
<dbReference type="Gene3D" id="1.10.260.40">
    <property type="entry name" value="lambda repressor-like DNA-binding domains"/>
    <property type="match status" value="1"/>
</dbReference>
<accession>A0AA97F9S6</accession>
<dbReference type="InterPro" id="IPR001387">
    <property type="entry name" value="Cro/C1-type_HTH"/>
</dbReference>
<dbReference type="EMBL" id="CP043875">
    <property type="protein sequence ID" value="WOF15187.1"/>
    <property type="molecule type" value="Genomic_DNA"/>
</dbReference>
<protein>
    <submittedName>
        <fullName evidence="1">Helix-turn-helix domain-containing protein</fullName>
    </submittedName>
</protein>
<evidence type="ECO:0000313" key="2">
    <source>
        <dbReference type="Proteomes" id="UP001301797"/>
    </source>
</evidence>
<dbReference type="InterPro" id="IPR010982">
    <property type="entry name" value="Lambda_DNA-bd_dom_sf"/>
</dbReference>
<dbReference type="PANTHER" id="PTHR40730">
    <property type="entry name" value="TRANSCRIPTIONAL REGULATOR PROTEIN-LIKE PROTEIN"/>
    <property type="match status" value="1"/>
</dbReference>
<dbReference type="KEGG" id="mefw:F1737_00100"/>
<reference evidence="1 2" key="1">
    <citation type="submission" date="2019-09" db="EMBL/GenBank/DDBJ databases">
        <title>The complete genome of Methanoplanus sp. FWC-SCC4.</title>
        <authorList>
            <person name="Chen S.-C."/>
            <person name="Zhou Y.-Z."/>
            <person name="Lai M.-C."/>
        </authorList>
    </citation>
    <scope>NUCLEOTIDE SEQUENCE [LARGE SCALE GENOMIC DNA]</scope>
    <source>
        <strain evidence="1 2">FWC-SCC4</strain>
    </source>
</reference>
<dbReference type="AlphaFoldDB" id="A0AA97F9S6"/>
<dbReference type="RefSeq" id="WP_317136753.1">
    <property type="nucleotide sequence ID" value="NZ_CP043875.1"/>
</dbReference>
<organism evidence="1 2">
    <name type="scientific">Methanochimaera problematica</name>
    <dbReference type="NCBI Taxonomy" id="2609417"/>
    <lineage>
        <taxon>Archaea</taxon>
        <taxon>Methanobacteriati</taxon>
        <taxon>Methanobacteriota</taxon>
        <taxon>Stenosarchaea group</taxon>
        <taxon>Methanomicrobia</taxon>
        <taxon>Methanomicrobiales</taxon>
        <taxon>Methanomicrobiaceae</taxon>
        <taxon>Methanochimaera</taxon>
    </lineage>
</organism>
<sequence length="107" mass="11403">MNTPCQQIVWELLPAIRASVAVELVKRGIPQKKAAEMLEIAPSAVSQYVSGKRGCRVEFLGDAKELVSKLVDDIIADSAGDISKRMCEICMASRGVEGSCAGDSCSD</sequence>
<dbReference type="Proteomes" id="UP001301797">
    <property type="component" value="Chromosome"/>
</dbReference>
<dbReference type="GO" id="GO:0003677">
    <property type="term" value="F:DNA binding"/>
    <property type="evidence" value="ECO:0007669"/>
    <property type="project" value="InterPro"/>
</dbReference>